<dbReference type="AlphaFoldDB" id="A0A7R9E3Z8"/>
<protein>
    <recommendedName>
        <fullName evidence="4">ALMS motif domain-containing protein</fullName>
    </recommendedName>
</protein>
<evidence type="ECO:0000259" key="4">
    <source>
        <dbReference type="Pfam" id="PF15309"/>
    </source>
</evidence>
<feature type="domain" description="ALMS motif" evidence="4">
    <location>
        <begin position="155"/>
        <end position="205"/>
    </location>
</feature>
<evidence type="ECO:0000256" key="1">
    <source>
        <dbReference type="ARBA" id="ARBA00004300"/>
    </source>
</evidence>
<keyword evidence="3" id="KW-0206">Cytoskeleton</keyword>
<gene>
    <name evidence="5" type="ORF">TMSB3V08_LOCUS3863</name>
</gene>
<dbReference type="Pfam" id="PF15309">
    <property type="entry name" value="ALMS_motif"/>
    <property type="match status" value="1"/>
</dbReference>
<accession>A0A7R9E3Z8</accession>
<name>A0A7R9E3Z8_9NEOP</name>
<evidence type="ECO:0000256" key="2">
    <source>
        <dbReference type="ARBA" id="ARBA00022490"/>
    </source>
</evidence>
<comment type="subcellular location">
    <subcellularLocation>
        <location evidence="1">Cytoplasm</location>
        <location evidence="1">Cytoskeleton</location>
        <location evidence="1">Microtubule organizing center</location>
        <location evidence="1">Centrosome</location>
    </subcellularLocation>
</comment>
<sequence length="493" mass="54877">MPLFGGVSQVCPYSVECRKYVSIQWSVTSMSLFGGVSKVCLYLVECHKYVSIWWSVASMPLFGGVLQVCSCLVECRKYAPIWWSVASMLLFGGVLQEVNPYLRGGRVENHLVKTIPSSPDRDSNLDLPVLSSRSQHDKRVSQLRHRGRDALLCCTAVKRIFSQHTMRQQTERKYRQLPEVQNKKVERKRKEDYRTNRLMAEIFTRLLSPTQDWFIDVGSSSLVQHIVQDWFIDVGSSSLVQHIVQDWFIDVGSSSLVQHIVQDWFIDVGSSSLVQHKTGSLMLTKLQKKVLKGQVNLSNSVSVIPGIDSFKEERNGLQQWRRGEGCVSHATSKWLPHHVGLQTYWWEAQISIQVMTNKGGTSGNQARQLRVMGHILLLDSAKGECTVGSETVIDGSKMFTANMSLRSGGGKVFTANMSLRSGGGKVFTANMSLRSDGGKLFTANISLRSGGGKVFTANMSLRSDGGKVFTANMSLRSDGGKVFTANILHFNPA</sequence>
<dbReference type="InterPro" id="IPR029299">
    <property type="entry name" value="ALMS_motif"/>
</dbReference>
<proteinExistence type="predicted"/>
<organism evidence="5">
    <name type="scientific">Timema monikensis</name>
    <dbReference type="NCBI Taxonomy" id="170555"/>
    <lineage>
        <taxon>Eukaryota</taxon>
        <taxon>Metazoa</taxon>
        <taxon>Ecdysozoa</taxon>
        <taxon>Arthropoda</taxon>
        <taxon>Hexapoda</taxon>
        <taxon>Insecta</taxon>
        <taxon>Pterygota</taxon>
        <taxon>Neoptera</taxon>
        <taxon>Polyneoptera</taxon>
        <taxon>Phasmatodea</taxon>
        <taxon>Timematodea</taxon>
        <taxon>Timematoidea</taxon>
        <taxon>Timematidae</taxon>
        <taxon>Timema</taxon>
    </lineage>
</organism>
<dbReference type="EMBL" id="OB793333">
    <property type="protein sequence ID" value="CAD7426997.1"/>
    <property type="molecule type" value="Genomic_DNA"/>
</dbReference>
<evidence type="ECO:0000313" key="5">
    <source>
        <dbReference type="EMBL" id="CAD7426997.1"/>
    </source>
</evidence>
<keyword evidence="2" id="KW-0963">Cytoplasm</keyword>
<evidence type="ECO:0000256" key="3">
    <source>
        <dbReference type="ARBA" id="ARBA00023212"/>
    </source>
</evidence>
<reference evidence="5" key="1">
    <citation type="submission" date="2020-11" db="EMBL/GenBank/DDBJ databases">
        <authorList>
            <person name="Tran Van P."/>
        </authorList>
    </citation>
    <scope>NUCLEOTIDE SEQUENCE</scope>
</reference>
<dbReference type="GO" id="GO:0005813">
    <property type="term" value="C:centrosome"/>
    <property type="evidence" value="ECO:0007669"/>
    <property type="project" value="UniProtKB-SubCell"/>
</dbReference>